<reference evidence="11" key="1">
    <citation type="journal article" date="2019" name="Int. J. Syst. Evol. Microbiol.">
        <title>The Global Catalogue of Microorganisms (GCM) 10K type strain sequencing project: providing services to taxonomists for standard genome sequencing and annotation.</title>
        <authorList>
            <consortium name="The Broad Institute Genomics Platform"/>
            <consortium name="The Broad Institute Genome Sequencing Center for Infectious Disease"/>
            <person name="Wu L."/>
            <person name="Ma J."/>
        </authorList>
    </citation>
    <scope>NUCLEOTIDE SEQUENCE [LARGE SCALE GENOMIC DNA]</scope>
    <source>
        <strain evidence="11">CGMCC 4.7317</strain>
    </source>
</reference>
<keyword evidence="11" id="KW-1185">Reference proteome</keyword>
<dbReference type="EMBL" id="JBHSTI010000008">
    <property type="protein sequence ID" value="MFC6238228.1"/>
    <property type="molecule type" value="Genomic_DNA"/>
</dbReference>
<evidence type="ECO:0000313" key="11">
    <source>
        <dbReference type="Proteomes" id="UP001596138"/>
    </source>
</evidence>
<evidence type="ECO:0000256" key="8">
    <source>
        <dbReference type="ARBA" id="ARBA00047776"/>
    </source>
</evidence>
<dbReference type="PRINTS" id="PR00419">
    <property type="entry name" value="ADXRDTASE"/>
</dbReference>
<dbReference type="InterPro" id="IPR023753">
    <property type="entry name" value="FAD/NAD-binding_dom"/>
</dbReference>
<sequence length="444" mass="47077">MTFRAAVVGAGPSGLYAADALASAGVNVDVIERLPVPFGLVRYGVAPDHFSIRSVRDTLAKVLARPEVRLLAGVEVGADVTVDELVAAYDAVVLTYGASRDRHLDVPGEDLPGSVAATDLVNWYCGHPDADRERIEASLRGVTSAVVVGVGNVAVDVARVLVAPADRLAATDMPQHVLDVLACTGITDVHVLGRRTAAHANWTTKELRELGELDGVDVVCGAAELVSEPVADRLDAEDRVVHRNLEVLHEWSHRSPTGAPRRIHLHFHARPAELRGTDRVETMVVERTQVDDDGSAHGTGQTWELPAQLVIRSVGYRGLPLEGVPFDPRRNVVRNDEGRVVDEAGAQVPGLYVAGWIKRGPSGIIGTNKKDAGATVAHLLEDLDGAAERGGDGVVPLLASRGVTPVGLSGWESIDAAERALGATQGRDRTTLHTRDALVAAARP</sequence>
<evidence type="ECO:0000313" key="10">
    <source>
        <dbReference type="EMBL" id="MFC6238228.1"/>
    </source>
</evidence>
<dbReference type="Proteomes" id="UP001596138">
    <property type="component" value="Unassembled WGS sequence"/>
</dbReference>
<evidence type="ECO:0000256" key="4">
    <source>
        <dbReference type="ARBA" id="ARBA00022630"/>
    </source>
</evidence>
<keyword evidence="7" id="KW-0560">Oxidoreductase</keyword>
<evidence type="ECO:0000256" key="2">
    <source>
        <dbReference type="ARBA" id="ARBA00008312"/>
    </source>
</evidence>
<evidence type="ECO:0000256" key="7">
    <source>
        <dbReference type="ARBA" id="ARBA00023002"/>
    </source>
</evidence>
<keyword evidence="5" id="KW-0274">FAD</keyword>
<evidence type="ECO:0000256" key="1">
    <source>
        <dbReference type="ARBA" id="ARBA00001974"/>
    </source>
</evidence>
<name>A0ABW1T0K9_9ACTN</name>
<feature type="domain" description="FAD/NAD(P)-binding" evidence="9">
    <location>
        <begin position="4"/>
        <end position="355"/>
    </location>
</feature>
<evidence type="ECO:0000259" key="9">
    <source>
        <dbReference type="Pfam" id="PF07992"/>
    </source>
</evidence>
<organism evidence="10 11">
    <name type="scientific">Longivirga aurantiaca</name>
    <dbReference type="NCBI Taxonomy" id="1837743"/>
    <lineage>
        <taxon>Bacteria</taxon>
        <taxon>Bacillati</taxon>
        <taxon>Actinomycetota</taxon>
        <taxon>Actinomycetes</taxon>
        <taxon>Sporichthyales</taxon>
        <taxon>Sporichthyaceae</taxon>
        <taxon>Longivirga</taxon>
    </lineage>
</organism>
<comment type="catalytic activity">
    <reaction evidence="8">
        <text>2 reduced [2Fe-2S]-[ferredoxin] + NADP(+) + H(+) = 2 oxidized [2Fe-2S]-[ferredoxin] + NADPH</text>
        <dbReference type="Rhea" id="RHEA:20125"/>
        <dbReference type="Rhea" id="RHEA-COMP:10000"/>
        <dbReference type="Rhea" id="RHEA-COMP:10001"/>
        <dbReference type="ChEBI" id="CHEBI:15378"/>
        <dbReference type="ChEBI" id="CHEBI:33737"/>
        <dbReference type="ChEBI" id="CHEBI:33738"/>
        <dbReference type="ChEBI" id="CHEBI:57783"/>
        <dbReference type="ChEBI" id="CHEBI:58349"/>
        <dbReference type="EC" id="1.18.1.2"/>
    </reaction>
</comment>
<dbReference type="PANTHER" id="PTHR48467:SF1">
    <property type="entry name" value="GLUTAMATE SYNTHASE 1 [NADH], CHLOROPLASTIC-LIKE"/>
    <property type="match status" value="1"/>
</dbReference>
<comment type="caution">
    <text evidence="10">The sequence shown here is derived from an EMBL/GenBank/DDBJ whole genome shotgun (WGS) entry which is preliminary data.</text>
</comment>
<dbReference type="PANTHER" id="PTHR48467">
    <property type="entry name" value="GLUTAMATE SYNTHASE 1 [NADH], CHLOROPLASTIC-LIKE"/>
    <property type="match status" value="1"/>
</dbReference>
<evidence type="ECO:0000256" key="6">
    <source>
        <dbReference type="ARBA" id="ARBA00022857"/>
    </source>
</evidence>
<accession>A0ABW1T0K9</accession>
<dbReference type="PIRSF" id="PIRSF000362">
    <property type="entry name" value="FNR"/>
    <property type="match status" value="1"/>
</dbReference>
<comment type="cofactor">
    <cofactor evidence="1">
        <name>FAD</name>
        <dbReference type="ChEBI" id="CHEBI:57692"/>
    </cofactor>
</comment>
<dbReference type="Gene3D" id="3.40.50.720">
    <property type="entry name" value="NAD(P)-binding Rossmann-like Domain"/>
    <property type="match status" value="1"/>
</dbReference>
<comment type="similarity">
    <text evidence="2">Belongs to the ferredoxin--NADP reductase type 1 family.</text>
</comment>
<proteinExistence type="inferred from homology"/>
<dbReference type="InterPro" id="IPR021163">
    <property type="entry name" value="Ferredox_Rdtase_adrenod"/>
</dbReference>
<gene>
    <name evidence="10" type="ORF">ACFQGU_10085</name>
</gene>
<keyword evidence="6" id="KW-0521">NADP</keyword>
<dbReference type="SUPFAM" id="SSF51971">
    <property type="entry name" value="Nucleotide-binding domain"/>
    <property type="match status" value="1"/>
</dbReference>
<dbReference type="RefSeq" id="WP_386766257.1">
    <property type="nucleotide sequence ID" value="NZ_JBHSTI010000008.1"/>
</dbReference>
<evidence type="ECO:0000256" key="5">
    <source>
        <dbReference type="ARBA" id="ARBA00022827"/>
    </source>
</evidence>
<keyword evidence="4" id="KW-0285">Flavoprotein</keyword>
<evidence type="ECO:0000256" key="3">
    <source>
        <dbReference type="ARBA" id="ARBA00013223"/>
    </source>
</evidence>
<dbReference type="Gene3D" id="3.50.50.60">
    <property type="entry name" value="FAD/NAD(P)-binding domain"/>
    <property type="match status" value="1"/>
</dbReference>
<dbReference type="EC" id="1.18.1.2" evidence="3"/>
<dbReference type="Pfam" id="PF07992">
    <property type="entry name" value="Pyr_redox_2"/>
    <property type="match status" value="1"/>
</dbReference>
<dbReference type="InterPro" id="IPR036188">
    <property type="entry name" value="FAD/NAD-bd_sf"/>
</dbReference>
<protein>
    <recommendedName>
        <fullName evidence="3">ferredoxin--NADP(+) reductase</fullName>
        <ecNumber evidence="3">1.18.1.2</ecNumber>
    </recommendedName>
</protein>
<dbReference type="InterPro" id="IPR055275">
    <property type="entry name" value="Ferredox_Rdtase"/>
</dbReference>